<sequence length="421" mass="45449">MDFAQTQRASDIPMEPTFTMDRYSGSGSTNSTIDDSPFGSSLNTPVDEDMLEPFEGIGQRLKELGTLGETKKIESNTAISSMDSERRISASPQPQVPTDQNQSFGSSAAEENFDMSSSFALSDTSAISENLISSFPAVPFSSPEVPTDQFMSKSPSFEAALSRSLRIIQSQSQSAEASPVVVPPTPSILNSTLDESPIFSTPEFEEGFNTHSRASSLYNLPNDPIAISPSMAISDSDSSFYSEVEASITPCSLISKPIICTPKAMPNASTFAAKTQPAISPSTQNDSQAPQDASDLADLAFEYDPEPSYAFSALRSLDFSPTNVPVLIFKLVCFIPWCALSWYRLRQSFSSRLRLSSAKGYPKVCVLGRSCYCARYNLSVLLWGGVVCSRSNGHGYEYGFGDGSDDWRDGLCADGHCLAGL</sequence>
<evidence type="ECO:0000256" key="1">
    <source>
        <dbReference type="SAM" id="MobiDB-lite"/>
    </source>
</evidence>
<accession>A0A0D0BYU0</accession>
<evidence type="ECO:0000313" key="2">
    <source>
        <dbReference type="EMBL" id="KIK55004.1"/>
    </source>
</evidence>
<evidence type="ECO:0000313" key="3">
    <source>
        <dbReference type="Proteomes" id="UP000053593"/>
    </source>
</evidence>
<dbReference type="Proteomes" id="UP000053593">
    <property type="component" value="Unassembled WGS sequence"/>
</dbReference>
<reference evidence="2 3" key="1">
    <citation type="submission" date="2014-04" db="EMBL/GenBank/DDBJ databases">
        <title>Evolutionary Origins and Diversification of the Mycorrhizal Mutualists.</title>
        <authorList>
            <consortium name="DOE Joint Genome Institute"/>
            <consortium name="Mycorrhizal Genomics Consortium"/>
            <person name="Kohler A."/>
            <person name="Kuo A."/>
            <person name="Nagy L.G."/>
            <person name="Floudas D."/>
            <person name="Copeland A."/>
            <person name="Barry K.W."/>
            <person name="Cichocki N."/>
            <person name="Veneault-Fourrey C."/>
            <person name="LaButti K."/>
            <person name="Lindquist E.A."/>
            <person name="Lipzen A."/>
            <person name="Lundell T."/>
            <person name="Morin E."/>
            <person name="Murat C."/>
            <person name="Riley R."/>
            <person name="Ohm R."/>
            <person name="Sun H."/>
            <person name="Tunlid A."/>
            <person name="Henrissat B."/>
            <person name="Grigoriev I.V."/>
            <person name="Hibbett D.S."/>
            <person name="Martin F."/>
        </authorList>
    </citation>
    <scope>NUCLEOTIDE SEQUENCE [LARGE SCALE GENOMIC DNA]</scope>
    <source>
        <strain evidence="2 3">FD-317 M1</strain>
    </source>
</reference>
<proteinExistence type="predicted"/>
<dbReference type="EMBL" id="KN834810">
    <property type="protein sequence ID" value="KIK55004.1"/>
    <property type="molecule type" value="Genomic_DNA"/>
</dbReference>
<feature type="compositionally biased region" description="Polar residues" evidence="1">
    <location>
        <begin position="90"/>
        <end position="106"/>
    </location>
</feature>
<feature type="compositionally biased region" description="Polar residues" evidence="1">
    <location>
        <begin position="25"/>
        <end position="44"/>
    </location>
</feature>
<dbReference type="HOGENOM" id="CLU_652196_0_0_1"/>
<protein>
    <submittedName>
        <fullName evidence="2">Uncharacterized protein</fullName>
    </submittedName>
</protein>
<dbReference type="OrthoDB" id="2752889at2759"/>
<gene>
    <name evidence="2" type="ORF">GYMLUDRAFT_887210</name>
</gene>
<name>A0A0D0BYU0_9AGAR</name>
<feature type="region of interest" description="Disordered" evidence="1">
    <location>
        <begin position="1"/>
        <end position="48"/>
    </location>
</feature>
<organism evidence="2 3">
    <name type="scientific">Collybiopsis luxurians FD-317 M1</name>
    <dbReference type="NCBI Taxonomy" id="944289"/>
    <lineage>
        <taxon>Eukaryota</taxon>
        <taxon>Fungi</taxon>
        <taxon>Dikarya</taxon>
        <taxon>Basidiomycota</taxon>
        <taxon>Agaricomycotina</taxon>
        <taxon>Agaricomycetes</taxon>
        <taxon>Agaricomycetidae</taxon>
        <taxon>Agaricales</taxon>
        <taxon>Marasmiineae</taxon>
        <taxon>Omphalotaceae</taxon>
        <taxon>Collybiopsis</taxon>
        <taxon>Collybiopsis luxurians</taxon>
    </lineage>
</organism>
<dbReference type="AlphaFoldDB" id="A0A0D0BYU0"/>
<keyword evidence="3" id="KW-1185">Reference proteome</keyword>
<feature type="region of interest" description="Disordered" evidence="1">
    <location>
        <begin position="66"/>
        <end position="110"/>
    </location>
</feature>